<evidence type="ECO:0000313" key="2">
    <source>
        <dbReference type="Proteomes" id="UP000043699"/>
    </source>
</evidence>
<reference evidence="1 2" key="1">
    <citation type="submission" date="2014-09" db="EMBL/GenBank/DDBJ databases">
        <authorList>
            <person name="Urmite Genomes Urmite Genomes"/>
        </authorList>
    </citation>
    <scope>NUCLEOTIDE SEQUENCE [LARGE SCALE GENOMIC DNA]</scope>
    <source>
        <strain evidence="1 2">ES2</strain>
    </source>
</reference>
<dbReference type="AlphaFoldDB" id="A0A098EP95"/>
<dbReference type="EMBL" id="CCXS01000001">
    <property type="protein sequence ID" value="CEG23121.1"/>
    <property type="molecule type" value="Genomic_DNA"/>
</dbReference>
<dbReference type="STRING" id="1499687.BN1080_02065"/>
<dbReference type="Proteomes" id="UP000043699">
    <property type="component" value="Unassembled WGS sequence"/>
</dbReference>
<accession>A0A098EP95</accession>
<dbReference type="RefSeq" id="WP_052651918.1">
    <property type="nucleotide sequence ID" value="NZ_CCXS01000001.1"/>
</dbReference>
<dbReference type="Gene3D" id="2.60.120.260">
    <property type="entry name" value="Galactose-binding domain-like"/>
    <property type="match status" value="1"/>
</dbReference>
<gene>
    <name evidence="1" type="ORF">BN1080_02065</name>
</gene>
<name>A0A098EP95_9BACL</name>
<sequence>MAEINESKLIRDALGSPIPQYWDEESEVYIANTVDGSEIDVDFSKKKLLRDKLGSPIPQQAWDPAAGKFVPGGPSTGVAGVQSINGKTGAISGIAEEKDLQEVSRQLADNVKQVDFVSLLKDHNVTADNIYARVLGEKNIEVVVPFKGNQAATYGFRKPPIANEEYILFQEAFVSEISKSKTTVNNSVVARKDFGERTGSWYDQLLGSTLPNANNYTSVVGATMTIRFTGDKIEFNTSKRNNGGVWKFVLDGNEENAVLVSIYNPTTINKVTIPIFENLPVAEHTVVATFIGDDPANLPSGGAGTSRGWILYSSEGKYDEYTFTTSELNEEEGTTILNTKKFDVLRDNSNKEFAVRVKPNGTSLTTEFVPGHVTTATAFALDQRILFDGIEMKDWTPDAFKEVQSVQIIQKMKGIHPQDTANPLMEIYSTHTVTSKGVSVKIKIKFLRELFCSTGYGMMFPVKNSFANKLHTSLGNTYLTEKTDGSITNLVEDDKAISYLYLNEKGVSGERDIVAAMTIQNPFESFRLGKTDRANPVVWLQHRDTDIQKLYTQPYFNAVIPSGDTFEVGGNFFIGSLPYAAETLL</sequence>
<evidence type="ECO:0000313" key="1">
    <source>
        <dbReference type="EMBL" id="CEG23121.1"/>
    </source>
</evidence>
<organism evidence="1 2">
    <name type="scientific">Planococcus massiliensis</name>
    <dbReference type="NCBI Taxonomy" id="1499687"/>
    <lineage>
        <taxon>Bacteria</taxon>
        <taxon>Bacillati</taxon>
        <taxon>Bacillota</taxon>
        <taxon>Bacilli</taxon>
        <taxon>Bacillales</taxon>
        <taxon>Caryophanaceae</taxon>
        <taxon>Planococcus</taxon>
    </lineage>
</organism>
<proteinExistence type="predicted"/>
<dbReference type="OrthoDB" id="2456686at2"/>
<keyword evidence="2" id="KW-1185">Reference proteome</keyword>
<protein>
    <submittedName>
        <fullName evidence="1">Uncharacterized protein</fullName>
    </submittedName>
</protein>